<dbReference type="InterPro" id="IPR029068">
    <property type="entry name" value="Glyas_Bleomycin-R_OHBP_Dase"/>
</dbReference>
<accession>A0A1Y5P1Y7</accession>
<proteinExistence type="predicted"/>
<evidence type="ECO:0000259" key="1">
    <source>
        <dbReference type="Pfam" id="PF06983"/>
    </source>
</evidence>
<gene>
    <name evidence="2" type="ORF">MIPYR_30163</name>
</gene>
<dbReference type="CDD" id="cd06588">
    <property type="entry name" value="PhnB_like"/>
    <property type="match status" value="2"/>
</dbReference>
<reference evidence="2" key="1">
    <citation type="submission" date="2016-03" db="EMBL/GenBank/DDBJ databases">
        <authorList>
            <person name="Ploux O."/>
        </authorList>
    </citation>
    <scope>NUCLEOTIDE SEQUENCE</scope>
    <source>
        <strain evidence="2">UC1</strain>
    </source>
</reference>
<feature type="domain" description="PhnB-like" evidence="1">
    <location>
        <begin position="168"/>
        <end position="287"/>
    </location>
</feature>
<dbReference type="Gene3D" id="3.30.720.110">
    <property type="match status" value="1"/>
</dbReference>
<organism evidence="2">
    <name type="scientific">uncultured Microbacterium sp</name>
    <dbReference type="NCBI Taxonomy" id="191216"/>
    <lineage>
        <taxon>Bacteria</taxon>
        <taxon>Bacillati</taxon>
        <taxon>Actinomycetota</taxon>
        <taxon>Actinomycetes</taxon>
        <taxon>Micrococcales</taxon>
        <taxon>Microbacteriaceae</taxon>
        <taxon>Microbacterium</taxon>
        <taxon>environmental samples</taxon>
    </lineage>
</organism>
<dbReference type="Pfam" id="PF06983">
    <property type="entry name" value="3-dmu-9_3-mt"/>
    <property type="match status" value="2"/>
</dbReference>
<dbReference type="SUPFAM" id="SSF54593">
    <property type="entry name" value="Glyoxalase/Bleomycin resistance protein/Dihydroxybiphenyl dioxygenase"/>
    <property type="match status" value="2"/>
</dbReference>
<dbReference type="InterPro" id="IPR028973">
    <property type="entry name" value="PhnB-like"/>
</dbReference>
<protein>
    <recommendedName>
        <fullName evidence="1">PhnB-like domain-containing protein</fullName>
    </recommendedName>
</protein>
<sequence>MLTRYPDAGDRAAPLASFPGAAHPDPMQKIVPNLWFADAAAGGQFYAEAFPGSRVRTSSFYPEEGLLDFQKDYAGKPLTVDVEIEGYRLMLINAGDMFRPNPSISFTLSFAAADTDRLDALWTALADGGRVLMPLQEYPYSERYGWVEDRFGVSWQLTVAGDQQRPPVMPTLLFSGPAQNRARAAIEEYTALFPDADLGAMVEYPEQTGPADAGAVMYADFTLAGQWFTAMDSAAEESHPFTEGVSLQVECADQAEIDRYWAVLSHVPDAEQCGWCKDRFGVSWQIVPGGMDDLITSPAAYAAMMEMHKIDIAALRAAAS</sequence>
<name>A0A1Y5P1Y7_9MICO</name>
<dbReference type="EMBL" id="FLQR01000007">
    <property type="protein sequence ID" value="SBS72704.1"/>
    <property type="molecule type" value="Genomic_DNA"/>
</dbReference>
<dbReference type="AlphaFoldDB" id="A0A1Y5P1Y7"/>
<feature type="domain" description="PhnB-like" evidence="1">
    <location>
        <begin position="28"/>
        <end position="158"/>
    </location>
</feature>
<dbReference type="PANTHER" id="PTHR33990">
    <property type="entry name" value="PROTEIN YJDN-RELATED"/>
    <property type="match status" value="1"/>
</dbReference>
<dbReference type="Gene3D" id="3.10.180.10">
    <property type="entry name" value="2,3-Dihydroxybiphenyl 1,2-Dioxygenase, domain 1"/>
    <property type="match status" value="1"/>
</dbReference>
<dbReference type="Gene3D" id="3.30.720.100">
    <property type="match status" value="1"/>
</dbReference>
<evidence type="ECO:0000313" key="2">
    <source>
        <dbReference type="EMBL" id="SBS72704.1"/>
    </source>
</evidence>